<dbReference type="PANTHER" id="PTHR36516">
    <property type="entry name" value="PROTEIN CBG04168-RELATED"/>
    <property type="match status" value="1"/>
</dbReference>
<evidence type="ECO:0000313" key="2">
    <source>
        <dbReference type="Proteomes" id="UP000887565"/>
    </source>
</evidence>
<dbReference type="InterPro" id="IPR045266">
    <property type="entry name" value="DOH_DOMON"/>
</dbReference>
<dbReference type="AlphaFoldDB" id="A0A915HKD5"/>
<evidence type="ECO:0000259" key="1">
    <source>
        <dbReference type="PROSITE" id="PS50836"/>
    </source>
</evidence>
<dbReference type="Pfam" id="PF03351">
    <property type="entry name" value="DOMON"/>
    <property type="match status" value="1"/>
</dbReference>
<dbReference type="PANTHER" id="PTHR36516:SF5">
    <property type="entry name" value="DOMON DOMAIN-CONTAINING PROTEIN"/>
    <property type="match status" value="1"/>
</dbReference>
<dbReference type="PROSITE" id="PS50836">
    <property type="entry name" value="DOMON"/>
    <property type="match status" value="1"/>
</dbReference>
<protein>
    <submittedName>
        <fullName evidence="3">DOMON domain-containing protein</fullName>
    </submittedName>
</protein>
<dbReference type="Proteomes" id="UP000887565">
    <property type="component" value="Unplaced"/>
</dbReference>
<keyword evidence="2" id="KW-1185">Reference proteome</keyword>
<feature type="domain" description="DOMON" evidence="1">
    <location>
        <begin position="1"/>
        <end position="76"/>
    </location>
</feature>
<organism evidence="2 3">
    <name type="scientific">Romanomermis culicivorax</name>
    <name type="common">Nematode worm</name>
    <dbReference type="NCBI Taxonomy" id="13658"/>
    <lineage>
        <taxon>Eukaryota</taxon>
        <taxon>Metazoa</taxon>
        <taxon>Ecdysozoa</taxon>
        <taxon>Nematoda</taxon>
        <taxon>Enoplea</taxon>
        <taxon>Dorylaimia</taxon>
        <taxon>Mermithida</taxon>
        <taxon>Mermithoidea</taxon>
        <taxon>Mermithidae</taxon>
        <taxon>Romanomermis</taxon>
    </lineage>
</organism>
<dbReference type="CDD" id="cd09631">
    <property type="entry name" value="DOMON_DOH"/>
    <property type="match status" value="1"/>
</dbReference>
<reference evidence="3" key="1">
    <citation type="submission" date="2022-11" db="UniProtKB">
        <authorList>
            <consortium name="WormBaseParasite"/>
        </authorList>
    </citation>
    <scope>IDENTIFICATION</scope>
</reference>
<sequence>MYDFRGFVEIRDAYSTGYAEPTIDPQQDVQALGFNYTGAVVRAVFRRAVDTGDSKDVVLQDAGLSQCQYFVFPTSGGEIVPYTNQRFHLKQHDEKPVVKLVCDLRKCIAKC</sequence>
<proteinExistence type="predicted"/>
<name>A0A915HKD5_ROMCU</name>
<dbReference type="WBParaSite" id="nRc.2.0.1.t02428-RA">
    <property type="protein sequence ID" value="nRc.2.0.1.t02428-RA"/>
    <property type="gene ID" value="nRc.2.0.1.g02428"/>
</dbReference>
<accession>A0A915HKD5</accession>
<evidence type="ECO:0000313" key="3">
    <source>
        <dbReference type="WBParaSite" id="nRc.2.0.1.t02428-RA"/>
    </source>
</evidence>
<dbReference type="InterPro" id="IPR005018">
    <property type="entry name" value="DOMON_domain"/>
</dbReference>